<reference evidence="2 3" key="1">
    <citation type="submission" date="2018-08" db="EMBL/GenBank/DDBJ databases">
        <title>Aphanomyces genome sequencing and annotation.</title>
        <authorList>
            <person name="Minardi D."/>
            <person name="Oidtmann B."/>
            <person name="Van Der Giezen M."/>
            <person name="Studholme D.J."/>
        </authorList>
    </citation>
    <scope>NUCLEOTIDE SEQUENCE [LARGE SCALE GENOMIC DNA]</scope>
    <source>
        <strain evidence="2 3">197901</strain>
    </source>
</reference>
<evidence type="ECO:0000313" key="2">
    <source>
        <dbReference type="EMBL" id="RHZ41623.1"/>
    </source>
</evidence>
<name>A0A397G3X1_APHAT</name>
<dbReference type="AlphaFoldDB" id="A0A397G3X1"/>
<organism evidence="2 3">
    <name type="scientific">Aphanomyces astaci</name>
    <name type="common">Crayfish plague agent</name>
    <dbReference type="NCBI Taxonomy" id="112090"/>
    <lineage>
        <taxon>Eukaryota</taxon>
        <taxon>Sar</taxon>
        <taxon>Stramenopiles</taxon>
        <taxon>Oomycota</taxon>
        <taxon>Saprolegniomycetes</taxon>
        <taxon>Saprolegniales</taxon>
        <taxon>Verrucalvaceae</taxon>
        <taxon>Aphanomyces</taxon>
    </lineage>
</organism>
<dbReference type="EMBL" id="QUTE01000591">
    <property type="protein sequence ID" value="RHZ41623.1"/>
    <property type="molecule type" value="Genomic_DNA"/>
</dbReference>
<comment type="caution">
    <text evidence="2">The sequence shown here is derived from an EMBL/GenBank/DDBJ whole genome shotgun (WGS) entry which is preliminary data.</text>
</comment>
<feature type="non-terminal residue" evidence="2">
    <location>
        <position position="219"/>
    </location>
</feature>
<dbReference type="VEuPathDB" id="FungiDB:H257_12330"/>
<accession>A0A397G3X1</accession>
<gene>
    <name evidence="2" type="ORF">DYB31_010929</name>
</gene>
<feature type="compositionally biased region" description="Basic and acidic residues" evidence="1">
    <location>
        <begin position="116"/>
        <end position="134"/>
    </location>
</feature>
<protein>
    <submittedName>
        <fullName evidence="2">Uncharacterized protein</fullName>
    </submittedName>
</protein>
<dbReference type="Proteomes" id="UP000266196">
    <property type="component" value="Unassembled WGS sequence"/>
</dbReference>
<proteinExistence type="predicted"/>
<sequence length="219" mass="24735">MESHDEEPVELDALKKRLQVAVQFDTKILDADSRVRRMLHSLMKTLAVDGQDWVLHQEGKLVVGIITKVIQPAPLQLAVTKQLQLQRNKVLKSDVFRYIKWLRQFTIGYQLYSGMDKEKPSKPPADEPRKENSRPLDGMLVNALKQRGVWDMAKAGDADQTSANVKRLQEAYREDPEDALYAEDVACSTPAMEKPADQDGEIKRILDGKIAEAIQLGLS</sequence>
<evidence type="ECO:0000256" key="1">
    <source>
        <dbReference type="SAM" id="MobiDB-lite"/>
    </source>
</evidence>
<feature type="region of interest" description="Disordered" evidence="1">
    <location>
        <begin position="116"/>
        <end position="136"/>
    </location>
</feature>
<evidence type="ECO:0000313" key="3">
    <source>
        <dbReference type="Proteomes" id="UP000266196"/>
    </source>
</evidence>